<feature type="region of interest" description="Disordered" evidence="1">
    <location>
        <begin position="113"/>
        <end position="149"/>
    </location>
</feature>
<feature type="compositionally biased region" description="Basic and acidic residues" evidence="1">
    <location>
        <begin position="120"/>
        <end position="137"/>
    </location>
</feature>
<feature type="region of interest" description="Disordered" evidence="1">
    <location>
        <begin position="64"/>
        <end position="97"/>
    </location>
</feature>
<evidence type="ECO:0000256" key="1">
    <source>
        <dbReference type="SAM" id="MobiDB-lite"/>
    </source>
</evidence>
<protein>
    <submittedName>
        <fullName evidence="2">(northern house mosquito) hypothetical protein</fullName>
    </submittedName>
</protein>
<dbReference type="AlphaFoldDB" id="A0A8D8P626"/>
<evidence type="ECO:0000313" key="2">
    <source>
        <dbReference type="EMBL" id="CAG6589403.1"/>
    </source>
</evidence>
<dbReference type="EMBL" id="HBUE01216808">
    <property type="protein sequence ID" value="CAG6537392.1"/>
    <property type="molecule type" value="Transcribed_RNA"/>
</dbReference>
<accession>A0A8D8P626</accession>
<proteinExistence type="predicted"/>
<name>A0A8D8P626_CULPI</name>
<reference evidence="2" key="1">
    <citation type="submission" date="2021-05" db="EMBL/GenBank/DDBJ databases">
        <authorList>
            <person name="Alioto T."/>
            <person name="Alioto T."/>
            <person name="Gomez Garrido J."/>
        </authorList>
    </citation>
    <scope>NUCLEOTIDE SEQUENCE</scope>
</reference>
<sequence length="149" mass="17224">MTVDWFHGRFRFQWQNLMRQIMRQHLQRCKTNTVTETTPLVLPVACMFRLRFLLHRKHEPLHLTPSSTRYPGHENTSSGRRNRKIQFKTNGIDPHDGRLETFAGNVSTAQLSCQRTKPKGPNETKKVAKSGAHDRRIVKMPKGRPAAAI</sequence>
<dbReference type="EMBL" id="HBUE01323366">
    <property type="protein sequence ID" value="CAG6589403.1"/>
    <property type="molecule type" value="Transcribed_RNA"/>
</dbReference>
<organism evidence="2">
    <name type="scientific">Culex pipiens</name>
    <name type="common">House mosquito</name>
    <dbReference type="NCBI Taxonomy" id="7175"/>
    <lineage>
        <taxon>Eukaryota</taxon>
        <taxon>Metazoa</taxon>
        <taxon>Ecdysozoa</taxon>
        <taxon>Arthropoda</taxon>
        <taxon>Hexapoda</taxon>
        <taxon>Insecta</taxon>
        <taxon>Pterygota</taxon>
        <taxon>Neoptera</taxon>
        <taxon>Endopterygota</taxon>
        <taxon>Diptera</taxon>
        <taxon>Nematocera</taxon>
        <taxon>Culicoidea</taxon>
        <taxon>Culicidae</taxon>
        <taxon>Culicinae</taxon>
        <taxon>Culicini</taxon>
        <taxon>Culex</taxon>
        <taxon>Culex</taxon>
    </lineage>
</organism>
<feature type="compositionally biased region" description="Polar residues" evidence="1">
    <location>
        <begin position="64"/>
        <end position="79"/>
    </location>
</feature>